<proteinExistence type="predicted"/>
<keyword evidence="3" id="KW-0963">Cytoplasm</keyword>
<evidence type="ECO:0000256" key="5">
    <source>
        <dbReference type="ARBA" id="ARBA00023242"/>
    </source>
</evidence>
<sequence>MELPVEALLESAPVRQKYLRAAHILFGGIGESLKPAVRRRILISTANLVQEGLCVQDFHHFREHCSRRKEWCSDIEPLLSAQGEFDVAERADAAVQAALSSLKTPRTSGGEGHNPGAGLSASGTLGMSRQEIAKECKLEERLSLAETFAAVHDYGSMKDVLKQLSFSVQCIQQATMCSYRLPLLLVQLEVIRRTVEMWLNAADLEAVRPLVGEPTSSLLAEITNLLVPEQEGDSSHFLSRQWTATNTFSELEDFVLFFSLAHALCLFERRDFEGFVRVFTAEGLRGGTWSPIAAEFIVKRSASQTASSFGGRISVSGSLPVVRHLRCIVEKNITSGAQLGVMILLCAIATWPRAAAMELVTRMDVMQLWEDVPEAHMLVQAVQKANFAEAIHAASILGFAYVKTDLFGHRHYEFLLQHFKEAIVLRYINCFTDVDLRKTAMHLSIPLREMVHIVRELISKDHIKGKIDFVSYVLKMVNDFSPTENLANETRILLDCLHRNVKCTENLEHSLRLLSLRKHGQM</sequence>
<dbReference type="SUPFAM" id="SSF46785">
    <property type="entry name" value="Winged helix' DNA-binding domain"/>
    <property type="match status" value="1"/>
</dbReference>
<name>G0UVN9_TRYCI</name>
<keyword evidence="4" id="KW-0736">Signalosome</keyword>
<keyword evidence="5" id="KW-0539">Nucleus</keyword>
<protein>
    <submittedName>
        <fullName evidence="7">Uncharacterized protein</fullName>
    </submittedName>
</protein>
<evidence type="ECO:0000256" key="1">
    <source>
        <dbReference type="ARBA" id="ARBA00004123"/>
    </source>
</evidence>
<organism evidence="7">
    <name type="scientific">Trypanosoma congolense (strain IL3000)</name>
    <dbReference type="NCBI Taxonomy" id="1068625"/>
    <lineage>
        <taxon>Eukaryota</taxon>
        <taxon>Discoba</taxon>
        <taxon>Euglenozoa</taxon>
        <taxon>Kinetoplastea</taxon>
        <taxon>Metakinetoplastina</taxon>
        <taxon>Trypanosomatida</taxon>
        <taxon>Trypanosomatidae</taxon>
        <taxon>Trypanosoma</taxon>
        <taxon>Nannomonas</taxon>
    </lineage>
</organism>
<gene>
    <name evidence="7" type="ORF">TCIL3000_10_2140</name>
</gene>
<dbReference type="GO" id="GO:0008180">
    <property type="term" value="C:COP9 signalosome"/>
    <property type="evidence" value="ECO:0007669"/>
    <property type="project" value="UniProtKB-KW"/>
</dbReference>
<dbReference type="InterPro" id="IPR019585">
    <property type="entry name" value="Rpn7/CSN1"/>
</dbReference>
<dbReference type="EMBL" id="HE575323">
    <property type="protein sequence ID" value="CCC93455.1"/>
    <property type="molecule type" value="Genomic_DNA"/>
</dbReference>
<dbReference type="PANTHER" id="PTHR14145:SF2">
    <property type="entry name" value="COP9 SIGNALOSOME COMPLEX SUBUNIT 1"/>
    <property type="match status" value="1"/>
</dbReference>
<evidence type="ECO:0000256" key="2">
    <source>
        <dbReference type="ARBA" id="ARBA00004496"/>
    </source>
</evidence>
<evidence type="ECO:0000313" key="7">
    <source>
        <dbReference type="EMBL" id="CCC93455.1"/>
    </source>
</evidence>
<comment type="subcellular location">
    <subcellularLocation>
        <location evidence="2">Cytoplasm</location>
    </subcellularLocation>
    <subcellularLocation>
        <location evidence="1">Nucleus</location>
    </subcellularLocation>
</comment>
<dbReference type="Gene3D" id="1.25.40.570">
    <property type="match status" value="1"/>
</dbReference>
<accession>G0UVN9</accession>
<evidence type="ECO:0000256" key="6">
    <source>
        <dbReference type="SAM" id="MobiDB-lite"/>
    </source>
</evidence>
<evidence type="ECO:0000256" key="4">
    <source>
        <dbReference type="ARBA" id="ARBA00022790"/>
    </source>
</evidence>
<dbReference type="VEuPathDB" id="TriTrypDB:TcIL3000_10_2140"/>
<dbReference type="InterPro" id="IPR036390">
    <property type="entry name" value="WH_DNA-bd_sf"/>
</dbReference>
<dbReference type="PANTHER" id="PTHR14145">
    <property type="entry name" value="26S PROTESOME SUBUNIT 6"/>
    <property type="match status" value="1"/>
</dbReference>
<dbReference type="AlphaFoldDB" id="G0UVN9"/>
<dbReference type="GO" id="GO:0005737">
    <property type="term" value="C:cytoplasm"/>
    <property type="evidence" value="ECO:0007669"/>
    <property type="project" value="UniProtKB-SubCell"/>
</dbReference>
<feature type="region of interest" description="Disordered" evidence="6">
    <location>
        <begin position="102"/>
        <end position="123"/>
    </location>
</feature>
<evidence type="ECO:0000256" key="3">
    <source>
        <dbReference type="ARBA" id="ARBA00022490"/>
    </source>
</evidence>
<reference evidence="7" key="1">
    <citation type="journal article" date="2012" name="Proc. Natl. Acad. Sci. U.S.A.">
        <title>Antigenic diversity is generated by distinct evolutionary mechanisms in African trypanosome species.</title>
        <authorList>
            <person name="Jackson A.P."/>
            <person name="Berry A."/>
            <person name="Aslett M."/>
            <person name="Allison H.C."/>
            <person name="Burton P."/>
            <person name="Vavrova-Anderson J."/>
            <person name="Brown R."/>
            <person name="Browne H."/>
            <person name="Corton N."/>
            <person name="Hauser H."/>
            <person name="Gamble J."/>
            <person name="Gilderthorp R."/>
            <person name="Marcello L."/>
            <person name="McQuillan J."/>
            <person name="Otto T.D."/>
            <person name="Quail M.A."/>
            <person name="Sanders M.J."/>
            <person name="van Tonder A."/>
            <person name="Ginger M.L."/>
            <person name="Field M.C."/>
            <person name="Barry J.D."/>
            <person name="Hertz-Fowler C."/>
            <person name="Berriman M."/>
        </authorList>
    </citation>
    <scope>NUCLEOTIDE SEQUENCE</scope>
    <source>
        <strain evidence="7">IL3000</strain>
    </source>
</reference>